<sequence length="168" mass="19008">MASPSVPAHVFWGAKLELNLTAWRIIEAIKSLPRDADTMTLRRWNVGIVREIWVAIRAAGICYYMAIATPASTQGLAGQHDPIAVILKYCEWTDRDLKFNVAAVDVADLERELALPRAYFGTLAGEHGYPLWWTWNNEGPPEGPCPTWWKTPPDRVSPPYLIFENDMQ</sequence>
<gene>
    <name evidence="1" type="ORF">L227DRAFT_615118</name>
</gene>
<protein>
    <submittedName>
        <fullName evidence="1">Uncharacterized protein</fullName>
    </submittedName>
</protein>
<reference evidence="1" key="1">
    <citation type="journal article" date="2018" name="Genome Biol. Evol.">
        <title>Genomics and development of Lentinus tigrinus, a white-rot wood-decaying mushroom with dimorphic fruiting bodies.</title>
        <authorList>
            <person name="Wu B."/>
            <person name="Xu Z."/>
            <person name="Knudson A."/>
            <person name="Carlson A."/>
            <person name="Chen N."/>
            <person name="Kovaka S."/>
            <person name="LaButti K."/>
            <person name="Lipzen A."/>
            <person name="Pennachio C."/>
            <person name="Riley R."/>
            <person name="Schakwitz W."/>
            <person name="Umezawa K."/>
            <person name="Ohm R.A."/>
            <person name="Grigoriev I.V."/>
            <person name="Nagy L.G."/>
            <person name="Gibbons J."/>
            <person name="Hibbett D."/>
        </authorList>
    </citation>
    <scope>NUCLEOTIDE SEQUENCE [LARGE SCALE GENOMIC DNA]</scope>
    <source>
        <strain evidence="1">ALCF2SS1-6</strain>
    </source>
</reference>
<dbReference type="EMBL" id="ML122293">
    <property type="protein sequence ID" value="RPD55727.1"/>
    <property type="molecule type" value="Genomic_DNA"/>
</dbReference>
<dbReference type="Proteomes" id="UP000313359">
    <property type="component" value="Unassembled WGS sequence"/>
</dbReference>
<dbReference type="AlphaFoldDB" id="A0A5C2RXE5"/>
<proteinExistence type="predicted"/>
<organism evidence="1 2">
    <name type="scientific">Lentinus tigrinus ALCF2SS1-6</name>
    <dbReference type="NCBI Taxonomy" id="1328759"/>
    <lineage>
        <taxon>Eukaryota</taxon>
        <taxon>Fungi</taxon>
        <taxon>Dikarya</taxon>
        <taxon>Basidiomycota</taxon>
        <taxon>Agaricomycotina</taxon>
        <taxon>Agaricomycetes</taxon>
        <taxon>Polyporales</taxon>
        <taxon>Polyporaceae</taxon>
        <taxon>Lentinus</taxon>
    </lineage>
</organism>
<evidence type="ECO:0000313" key="2">
    <source>
        <dbReference type="Proteomes" id="UP000313359"/>
    </source>
</evidence>
<accession>A0A5C2RXE5</accession>
<dbReference type="OrthoDB" id="2760482at2759"/>
<evidence type="ECO:0000313" key="1">
    <source>
        <dbReference type="EMBL" id="RPD55727.1"/>
    </source>
</evidence>
<name>A0A5C2RXE5_9APHY</name>
<keyword evidence="2" id="KW-1185">Reference proteome</keyword>